<accession>A0AAV4M8J6</accession>
<protein>
    <submittedName>
        <fullName evidence="1">Uncharacterized protein</fullName>
    </submittedName>
</protein>
<gene>
    <name evidence="1" type="ORF">CEXT_692781</name>
</gene>
<organism evidence="1 2">
    <name type="scientific">Caerostris extrusa</name>
    <name type="common">Bark spider</name>
    <name type="synonym">Caerostris bankana</name>
    <dbReference type="NCBI Taxonomy" id="172846"/>
    <lineage>
        <taxon>Eukaryota</taxon>
        <taxon>Metazoa</taxon>
        <taxon>Ecdysozoa</taxon>
        <taxon>Arthropoda</taxon>
        <taxon>Chelicerata</taxon>
        <taxon>Arachnida</taxon>
        <taxon>Araneae</taxon>
        <taxon>Araneomorphae</taxon>
        <taxon>Entelegynae</taxon>
        <taxon>Araneoidea</taxon>
        <taxon>Araneidae</taxon>
        <taxon>Caerostris</taxon>
    </lineage>
</organism>
<dbReference type="AlphaFoldDB" id="A0AAV4M8J6"/>
<evidence type="ECO:0000313" key="1">
    <source>
        <dbReference type="EMBL" id="GIX68195.1"/>
    </source>
</evidence>
<comment type="caution">
    <text evidence="1">The sequence shown here is derived from an EMBL/GenBank/DDBJ whole genome shotgun (WGS) entry which is preliminary data.</text>
</comment>
<dbReference type="Proteomes" id="UP001054945">
    <property type="component" value="Unassembled WGS sequence"/>
</dbReference>
<reference evidence="1 2" key="1">
    <citation type="submission" date="2021-06" db="EMBL/GenBank/DDBJ databases">
        <title>Caerostris extrusa draft genome.</title>
        <authorList>
            <person name="Kono N."/>
            <person name="Arakawa K."/>
        </authorList>
    </citation>
    <scope>NUCLEOTIDE SEQUENCE [LARGE SCALE GENOMIC DNA]</scope>
</reference>
<proteinExistence type="predicted"/>
<sequence>MQVDIQQCNRGFTRLGMSGVEAVPFPICGLILLTLGCYSFNINSFSHYVFVDLFTLVKDCERRTFAEDTSNIFRVHSKIDAEPKSFESSAFSHSASNRFDEIRSKIMGCRTALISKRNLDNTVSRYMSSLAVSIV</sequence>
<keyword evidence="2" id="KW-1185">Reference proteome</keyword>
<name>A0AAV4M8J6_CAEEX</name>
<evidence type="ECO:0000313" key="2">
    <source>
        <dbReference type="Proteomes" id="UP001054945"/>
    </source>
</evidence>
<dbReference type="EMBL" id="BPLR01019468">
    <property type="protein sequence ID" value="GIX68195.1"/>
    <property type="molecule type" value="Genomic_DNA"/>
</dbReference>